<dbReference type="InterPro" id="IPR033764">
    <property type="entry name" value="Sdr_B"/>
</dbReference>
<evidence type="ECO:0000256" key="1">
    <source>
        <dbReference type="ARBA" id="ARBA00004613"/>
    </source>
</evidence>
<protein>
    <submittedName>
        <fullName evidence="9">SpaA isopeptide-forming pilin-related protein</fullName>
    </submittedName>
</protein>
<keyword evidence="4" id="KW-0732">Signal</keyword>
<organism evidence="9 10">
    <name type="scientific">Salininema proteolyticum</name>
    <dbReference type="NCBI Taxonomy" id="1607685"/>
    <lineage>
        <taxon>Bacteria</taxon>
        <taxon>Bacillati</taxon>
        <taxon>Actinomycetota</taxon>
        <taxon>Actinomycetes</taxon>
        <taxon>Glycomycetales</taxon>
        <taxon>Glycomycetaceae</taxon>
        <taxon>Salininema</taxon>
    </lineage>
</organism>
<dbReference type="InterPro" id="IPR013783">
    <property type="entry name" value="Ig-like_fold"/>
</dbReference>
<accession>A0ABV8U1I6</accession>
<keyword evidence="6" id="KW-0812">Transmembrane</keyword>
<dbReference type="Pfam" id="PF17802">
    <property type="entry name" value="SpaA"/>
    <property type="match status" value="2"/>
</dbReference>
<keyword evidence="6" id="KW-0472">Membrane</keyword>
<name>A0ABV8U1I6_9ACTN</name>
<comment type="similarity">
    <text evidence="2">Belongs to the serine-aspartate repeat-containing protein (SDr) family.</text>
</comment>
<feature type="transmembrane region" description="Helical" evidence="6">
    <location>
        <begin position="969"/>
        <end position="988"/>
    </location>
</feature>
<dbReference type="Pfam" id="PF17210">
    <property type="entry name" value="SdrD_B"/>
    <property type="match status" value="1"/>
</dbReference>
<comment type="caution">
    <text evidence="9">The sequence shown here is derived from an EMBL/GenBank/DDBJ whole genome shotgun (WGS) entry which is preliminary data.</text>
</comment>
<feature type="domain" description="SpaA-like prealbumin fold" evidence="8">
    <location>
        <begin position="744"/>
        <end position="819"/>
    </location>
</feature>
<dbReference type="PANTHER" id="PTHR36108:SF13">
    <property type="entry name" value="COLOSSIN-B-RELATED"/>
    <property type="match status" value="1"/>
</dbReference>
<evidence type="ECO:0000256" key="5">
    <source>
        <dbReference type="SAM" id="MobiDB-lite"/>
    </source>
</evidence>
<dbReference type="RefSeq" id="WP_380622468.1">
    <property type="nucleotide sequence ID" value="NZ_JBHSDK010000021.1"/>
</dbReference>
<keyword evidence="10" id="KW-1185">Reference proteome</keyword>
<gene>
    <name evidence="9" type="ORF">ACFPET_14865</name>
</gene>
<evidence type="ECO:0000256" key="4">
    <source>
        <dbReference type="ARBA" id="ARBA00022729"/>
    </source>
</evidence>
<evidence type="ECO:0000259" key="8">
    <source>
        <dbReference type="Pfam" id="PF17802"/>
    </source>
</evidence>
<feature type="region of interest" description="Disordered" evidence="5">
    <location>
        <begin position="928"/>
        <end position="960"/>
    </location>
</feature>
<keyword evidence="3" id="KW-0964">Secreted</keyword>
<evidence type="ECO:0000313" key="10">
    <source>
        <dbReference type="Proteomes" id="UP001595823"/>
    </source>
</evidence>
<evidence type="ECO:0000313" key="9">
    <source>
        <dbReference type="EMBL" id="MFC4336482.1"/>
    </source>
</evidence>
<dbReference type="Gene3D" id="2.60.40.10">
    <property type="entry name" value="Immunoglobulins"/>
    <property type="match status" value="4"/>
</dbReference>
<sequence>MTGTDRFGAPPHRRRPAEHPPKRLGLRGAWRAAIALSVAASAIAAVPQPAAAEAGDGTVTVRVVREVNANGEWDGAALEPGMSGVTVNLTDDAGNTISGTTDGEGLASIDPSSSDLTGGRYRVQVINPDPDVLYSAFANHDGMNGGDTSLSSTESFVDLSGGNDASVVTAYWNPADYCQENATLVTACLTNDVNTSRGGDRTLVKFPYNARGNNDQTTDLSTKSETGALYGIAYSRQSGLVFSGAHAHRASEYGPGGPGAIYVTDPDTGDTSVWATVPNAGTTEHDLDTWMDLGFASVVAKESLGDIEVSENGQDLYAVNLNDRKLYRYDATQDAGGSPTAVYDIPQPDVPCPDTGDWRPYGLGFQDGVLYVGGTCSGESTQDRADLRAVIRTFDPGSGTFGEQVMDQPLDFDRAISDTLSGPCQGTNWYPWTDDLAVSNDDGVTCAGRRSYPTPILGDIVVDTDGALIVSFRDRYTDQLGFGQHDYEGSPAAGRDPASGGALYRACADGDMYTLDANGGCGGAGEYYYQTRNAAHNNALFSGIALSKVETTIASSSIDPIGPGWTGGTAFVNRDGSNDGFVGNQLTNSFGKGGSMADLEVLCDEAPIQIGNYVWYDVDKDGVQDPGEDPVPGATVNLYDADDNVVGTTTTSDLGEYYFDDSNVPGGLQFRTDYTIRIDNPADYEEGGPLYRWVVTQNDAGDNDFIDSDGIAPDGSRYPEHSITTGSAGQDNHTYDFGYHQPKGEVRVVKTDTDKEKLAGAEFQLWQDTNGTEGLQMDGDDADTAVGDVCTTDGEGLCSATVEWGTYWWEETKAPDDHRKPDPDQFGPMVIDFDSYEDGVTVTAVNEPILGKLTLLKLDDGDSALPGAEFTLWRESNGEPGLQRDGDVPVDKGCTTDSDGRCDYDGLRLGEYYLEETAAPHGYRLPDNPVSGPHEVTADHEEEPLEVTVSNEPEPPLPQTSGSSFAPVFWGWVGFALAVAGAMALLVIRIKKRSREDSPSEV</sequence>
<dbReference type="EMBL" id="JBHSDK010000021">
    <property type="protein sequence ID" value="MFC4336482.1"/>
    <property type="molecule type" value="Genomic_DNA"/>
</dbReference>
<evidence type="ECO:0000256" key="3">
    <source>
        <dbReference type="ARBA" id="ARBA00022525"/>
    </source>
</evidence>
<reference evidence="10" key="1">
    <citation type="journal article" date="2019" name="Int. J. Syst. Evol. Microbiol.">
        <title>The Global Catalogue of Microorganisms (GCM) 10K type strain sequencing project: providing services to taxonomists for standard genome sequencing and annotation.</title>
        <authorList>
            <consortium name="The Broad Institute Genomics Platform"/>
            <consortium name="The Broad Institute Genome Sequencing Center for Infectious Disease"/>
            <person name="Wu L."/>
            <person name="Ma J."/>
        </authorList>
    </citation>
    <scope>NUCLEOTIDE SEQUENCE [LARGE SCALE GENOMIC DNA]</scope>
    <source>
        <strain evidence="10">IBRC-M 10908</strain>
    </source>
</reference>
<dbReference type="PANTHER" id="PTHR36108">
    <property type="entry name" value="COLOSSIN-B-RELATED"/>
    <property type="match status" value="1"/>
</dbReference>
<dbReference type="SUPFAM" id="SSF63825">
    <property type="entry name" value="YWTD domain"/>
    <property type="match status" value="1"/>
</dbReference>
<dbReference type="Proteomes" id="UP001595823">
    <property type="component" value="Unassembled WGS sequence"/>
</dbReference>
<evidence type="ECO:0000259" key="7">
    <source>
        <dbReference type="Pfam" id="PF17210"/>
    </source>
</evidence>
<dbReference type="SUPFAM" id="SSF117074">
    <property type="entry name" value="Hypothetical protein PA1324"/>
    <property type="match status" value="2"/>
</dbReference>
<feature type="domain" description="SD-repeat containing protein B" evidence="7">
    <location>
        <begin position="609"/>
        <end position="739"/>
    </location>
</feature>
<comment type="subcellular location">
    <subcellularLocation>
        <location evidence="1">Secreted</location>
    </subcellularLocation>
</comment>
<feature type="domain" description="SpaA-like prealbumin fold" evidence="8">
    <location>
        <begin position="851"/>
        <end position="952"/>
    </location>
</feature>
<dbReference type="InterPro" id="IPR041033">
    <property type="entry name" value="SpaA_PFL_dom_1"/>
</dbReference>
<evidence type="ECO:0000256" key="2">
    <source>
        <dbReference type="ARBA" id="ARBA00007257"/>
    </source>
</evidence>
<dbReference type="SUPFAM" id="SSF49478">
    <property type="entry name" value="Cna protein B-type domain"/>
    <property type="match status" value="1"/>
</dbReference>
<proteinExistence type="inferred from homology"/>
<evidence type="ECO:0000256" key="6">
    <source>
        <dbReference type="SAM" id="Phobius"/>
    </source>
</evidence>
<keyword evidence="6" id="KW-1133">Transmembrane helix</keyword>
<feature type="region of interest" description="Disordered" evidence="5">
    <location>
        <begin position="1"/>
        <end position="24"/>
    </location>
</feature>